<organism evidence="1">
    <name type="scientific">Lactiplantibacillus plantarum</name>
    <name type="common">Lactobacillus plantarum</name>
    <dbReference type="NCBI Taxonomy" id="1590"/>
    <lineage>
        <taxon>Bacteria</taxon>
        <taxon>Bacillati</taxon>
        <taxon>Bacillota</taxon>
        <taxon>Bacilli</taxon>
        <taxon>Lactobacillales</taxon>
        <taxon>Lactobacillaceae</taxon>
        <taxon>Lactiplantibacillus</taxon>
    </lineage>
</organism>
<name>G0LY75_LACPN</name>
<dbReference type="EMBL" id="FR874157">
    <property type="protein sequence ID" value="CCC15171.1"/>
    <property type="molecule type" value="Genomic_DNA"/>
</dbReference>
<evidence type="ECO:0000313" key="1">
    <source>
        <dbReference type="EMBL" id="CCC15171.1"/>
    </source>
</evidence>
<dbReference type="AlphaFoldDB" id="G0LY75"/>
<gene>
    <name evidence="1" type="primary">groEl</name>
</gene>
<reference evidence="1" key="1">
    <citation type="journal article" date="2011" name="Appl. Environ. Microbiol.">
        <title>Genetic screening of functional properties of lactic Acid bacteria in a fermented pearl millet slurry and in the metagenome of fermented starchy foods.</title>
        <authorList>
            <person name="Turpin W."/>
            <person name="Humblot C."/>
            <person name="Guyot J.P."/>
        </authorList>
    </citation>
    <scope>NUCLEOTIDE SEQUENCE</scope>
    <source>
        <strain evidence="1">11.3</strain>
    </source>
</reference>
<sequence>QQISMASAINLPVSSLAEDTEAICAISSCVLTSCAIACNEST</sequence>
<feature type="non-terminal residue" evidence="1">
    <location>
        <position position="42"/>
    </location>
</feature>
<accession>G0LY75</accession>
<protein>
    <submittedName>
        <fullName evidence="1">GroEL (Hsp60)</fullName>
    </submittedName>
</protein>
<feature type="non-terminal residue" evidence="1">
    <location>
        <position position="1"/>
    </location>
</feature>
<proteinExistence type="predicted"/>